<organism evidence="4 5">
    <name type="scientific">Legionella parisiensis</name>
    <dbReference type="NCBI Taxonomy" id="45071"/>
    <lineage>
        <taxon>Bacteria</taxon>
        <taxon>Pseudomonadati</taxon>
        <taxon>Pseudomonadota</taxon>
        <taxon>Gammaproteobacteria</taxon>
        <taxon>Legionellales</taxon>
        <taxon>Legionellaceae</taxon>
        <taxon>Legionella</taxon>
    </lineage>
</organism>
<evidence type="ECO:0000256" key="2">
    <source>
        <dbReference type="SAM" id="Phobius"/>
    </source>
</evidence>
<dbReference type="GO" id="GO:0016780">
    <property type="term" value="F:phosphotransferase activity, for other substituted phosphate groups"/>
    <property type="evidence" value="ECO:0007669"/>
    <property type="project" value="TreeGrafter"/>
</dbReference>
<protein>
    <submittedName>
        <fullName evidence="4">UDP-N-acetylgalactosamine-undecaprenyl-phosphate N-acetylgalactosaminephosphotransferase</fullName>
    </submittedName>
</protein>
<accession>A0A1E5JM62</accession>
<keyword evidence="2" id="KW-0472">Membrane</keyword>
<feature type="transmembrane region" description="Helical" evidence="2">
    <location>
        <begin position="21"/>
        <end position="45"/>
    </location>
</feature>
<dbReference type="EMBL" id="LSOG01000089">
    <property type="protein sequence ID" value="OEH45635.1"/>
    <property type="molecule type" value="Genomic_DNA"/>
</dbReference>
<sequence>MDRLKGRTQFYLFFRSFLERVLSLCILILLSPVFFVISLIILITMGRPVFFIQERMGRGNQAFRMYKFRTMRNDNQKLVYASENDPRVTKFGQIIRKRRLDELPQFLNILIGNMSLIGPRPEPMQLAEKYTETIADYKVRHLVKPGITGYAQVKMGYADSEDTTKIKVSYDLEYVKNLSFLLDIQIIIKTIRVIFTGFGAR</sequence>
<comment type="similarity">
    <text evidence="1">Belongs to the bacterial sugar transferase family.</text>
</comment>
<evidence type="ECO:0000256" key="1">
    <source>
        <dbReference type="ARBA" id="ARBA00006464"/>
    </source>
</evidence>
<dbReference type="Proteomes" id="UP000095229">
    <property type="component" value="Unassembled WGS sequence"/>
</dbReference>
<name>A0A1E5JM62_9GAMM</name>
<proteinExistence type="inferred from homology"/>
<dbReference type="InterPro" id="IPR003362">
    <property type="entry name" value="Bact_transf"/>
</dbReference>
<dbReference type="RefSeq" id="WP_058516539.1">
    <property type="nucleotide sequence ID" value="NZ_CAAAIE010000002.1"/>
</dbReference>
<comment type="caution">
    <text evidence="4">The sequence shown here is derived from an EMBL/GenBank/DDBJ whole genome shotgun (WGS) entry which is preliminary data.</text>
</comment>
<keyword evidence="5" id="KW-1185">Reference proteome</keyword>
<dbReference type="STRING" id="45071.Lpar_0614"/>
<keyword evidence="2" id="KW-0812">Transmembrane</keyword>
<gene>
    <name evidence="4" type="primary">wecA</name>
    <name evidence="4" type="ORF">lpari_03363</name>
</gene>
<keyword evidence="2" id="KW-1133">Transmembrane helix</keyword>
<dbReference type="Pfam" id="PF02397">
    <property type="entry name" value="Bac_transf"/>
    <property type="match status" value="1"/>
</dbReference>
<dbReference type="PANTHER" id="PTHR30576:SF0">
    <property type="entry name" value="UNDECAPRENYL-PHOSPHATE N-ACETYLGALACTOSAMINYL 1-PHOSPHATE TRANSFERASE-RELATED"/>
    <property type="match status" value="1"/>
</dbReference>
<dbReference type="AlphaFoldDB" id="A0A1E5JM62"/>
<dbReference type="PANTHER" id="PTHR30576">
    <property type="entry name" value="COLANIC BIOSYNTHESIS UDP-GLUCOSE LIPID CARRIER TRANSFERASE"/>
    <property type="match status" value="1"/>
</dbReference>
<keyword evidence="4" id="KW-0808">Transferase</keyword>
<dbReference type="PATRIC" id="fig|45071.6.peg.669"/>
<feature type="domain" description="Bacterial sugar transferase" evidence="3">
    <location>
        <begin position="17"/>
        <end position="195"/>
    </location>
</feature>
<evidence type="ECO:0000259" key="3">
    <source>
        <dbReference type="Pfam" id="PF02397"/>
    </source>
</evidence>
<evidence type="ECO:0000313" key="5">
    <source>
        <dbReference type="Proteomes" id="UP000095229"/>
    </source>
</evidence>
<dbReference type="OrthoDB" id="9808602at2"/>
<reference evidence="4 5" key="1">
    <citation type="submission" date="2016-02" db="EMBL/GenBank/DDBJ databases">
        <title>Secondary metabolites in Legionella.</title>
        <authorList>
            <person name="Tobias N.J."/>
            <person name="Bode H.B."/>
        </authorList>
    </citation>
    <scope>NUCLEOTIDE SEQUENCE [LARGE SCALE GENOMIC DNA]</scope>
    <source>
        <strain evidence="4 5">DSM 19216</strain>
    </source>
</reference>
<evidence type="ECO:0000313" key="4">
    <source>
        <dbReference type="EMBL" id="OEH45635.1"/>
    </source>
</evidence>